<dbReference type="Pfam" id="PF11374">
    <property type="entry name" value="DUF3176"/>
    <property type="match status" value="1"/>
</dbReference>
<reference evidence="3 4" key="1">
    <citation type="submission" date="2024-07" db="EMBL/GenBank/DDBJ databases">
        <title>Section-level genome sequencing and comparative genomics of Aspergillus sections Usti and Cavernicolus.</title>
        <authorList>
            <consortium name="Lawrence Berkeley National Laboratory"/>
            <person name="Nybo J.L."/>
            <person name="Vesth T.C."/>
            <person name="Theobald S."/>
            <person name="Frisvad J.C."/>
            <person name="Larsen T.O."/>
            <person name="Kjaerboelling I."/>
            <person name="Rothschild-Mancinelli K."/>
            <person name="Lyhne E.K."/>
            <person name="Kogle M.E."/>
            <person name="Barry K."/>
            <person name="Clum A."/>
            <person name="Na H."/>
            <person name="Ledsgaard L."/>
            <person name="Lin J."/>
            <person name="Lipzen A."/>
            <person name="Kuo A."/>
            <person name="Riley R."/>
            <person name="Mondo S."/>
            <person name="Labutti K."/>
            <person name="Haridas S."/>
            <person name="Pangalinan J."/>
            <person name="Salamov A.A."/>
            <person name="Simmons B.A."/>
            <person name="Magnuson J.K."/>
            <person name="Chen J."/>
            <person name="Drula E."/>
            <person name="Henrissat B."/>
            <person name="Wiebenga A."/>
            <person name="Lubbers R.J."/>
            <person name="Gomes A.C."/>
            <person name="Makela M.R."/>
            <person name="Stajich J."/>
            <person name="Grigoriev I.V."/>
            <person name="Mortensen U.H."/>
            <person name="De Vries R.P."/>
            <person name="Baker S.E."/>
            <person name="Andersen M.R."/>
        </authorList>
    </citation>
    <scope>NUCLEOTIDE SEQUENCE [LARGE SCALE GENOMIC DNA]</scope>
    <source>
        <strain evidence="3 4">CBS 209.92</strain>
    </source>
</reference>
<gene>
    <name evidence="3" type="ORF">BJX66DRAFT_294606</name>
</gene>
<keyword evidence="2" id="KW-0812">Transmembrane</keyword>
<evidence type="ECO:0008006" key="5">
    <source>
        <dbReference type="Google" id="ProtNLM"/>
    </source>
</evidence>
<name>A0ABR4GIC0_9EURO</name>
<evidence type="ECO:0000256" key="2">
    <source>
        <dbReference type="SAM" id="Phobius"/>
    </source>
</evidence>
<organism evidence="3 4">
    <name type="scientific">Aspergillus keveii</name>
    <dbReference type="NCBI Taxonomy" id="714993"/>
    <lineage>
        <taxon>Eukaryota</taxon>
        <taxon>Fungi</taxon>
        <taxon>Dikarya</taxon>
        <taxon>Ascomycota</taxon>
        <taxon>Pezizomycotina</taxon>
        <taxon>Eurotiomycetes</taxon>
        <taxon>Eurotiomycetidae</taxon>
        <taxon>Eurotiales</taxon>
        <taxon>Aspergillaceae</taxon>
        <taxon>Aspergillus</taxon>
        <taxon>Aspergillus subgen. Nidulantes</taxon>
    </lineage>
</organism>
<feature type="compositionally biased region" description="Polar residues" evidence="1">
    <location>
        <begin position="1"/>
        <end position="17"/>
    </location>
</feature>
<dbReference type="EMBL" id="JBFTWV010000011">
    <property type="protein sequence ID" value="KAL2798676.1"/>
    <property type="molecule type" value="Genomic_DNA"/>
</dbReference>
<dbReference type="PANTHER" id="PTHR35394:SF5">
    <property type="entry name" value="DUF3176 DOMAIN-CONTAINING PROTEIN"/>
    <property type="match status" value="1"/>
</dbReference>
<sequence>MSFSGENIRQLYKSSHVTEAPYSPESEKASRSPSESESPLKTSPSSTLTNRINDWFIWEIAGLLVSAGTLIALVVVLTKYDHQPQPSWKYMSLNSLISWLSTISKACLVIACSEVLGQLKWVWFAQGTRPVQELRTFDAASRGLYGALELIWTLRARHFAALGSLAVILAIAIDPFAQNLVHYYQDMVEDTSQSAHIGQTDTYDSWAGDISVSSYGVDPILKANVYNSLLNNDQNKPWSIPQHSCPSANCTWDPIASLETRALCTDVTDRINTTCSVITDESSGFAGYPNCTLNLIGSDLTAWLVPDNGSTIAMQGFVVQGVGSGDGVVYSSNNSLGIVQYLAPKTTDRGPDAYWYITPTPDKKWFATECAIEPLVRAFRPSVRQNIYSDETLAIWTNRTGLTSTNPIGSFEPPSSWISELGLEILNRNRTFNYSFLVATELFSFITDIFTGHYTHYPMHSGYKATSPSSLYAGQDIIQALGQGNIAGCSDALESRLNCSMANVAAAISKTLRDAAFDATSTANRASVVDGTVWMSESFIAARWEWISLPVFVWVLAVLAVSGTVWKGRRAAVPIWKNDPLPLLFVYGVSTRGSHGAVDEAEDLKVRLYERGGVVKLG</sequence>
<protein>
    <recommendedName>
        <fullName evidence="5">Carboxylic ester hydrolase</fullName>
    </recommendedName>
</protein>
<feature type="transmembrane region" description="Helical" evidence="2">
    <location>
        <begin position="55"/>
        <end position="76"/>
    </location>
</feature>
<keyword evidence="2" id="KW-1133">Transmembrane helix</keyword>
<feature type="compositionally biased region" description="Low complexity" evidence="1">
    <location>
        <begin position="32"/>
        <end position="46"/>
    </location>
</feature>
<dbReference type="PANTHER" id="PTHR35394">
    <property type="entry name" value="DUF3176 DOMAIN-CONTAINING PROTEIN"/>
    <property type="match status" value="1"/>
</dbReference>
<dbReference type="InterPro" id="IPR021514">
    <property type="entry name" value="DUF3176"/>
</dbReference>
<feature type="transmembrane region" description="Helical" evidence="2">
    <location>
        <begin position="546"/>
        <end position="566"/>
    </location>
</feature>
<proteinExistence type="predicted"/>
<keyword evidence="4" id="KW-1185">Reference proteome</keyword>
<dbReference type="Proteomes" id="UP001610563">
    <property type="component" value="Unassembled WGS sequence"/>
</dbReference>
<feature type="transmembrane region" description="Helical" evidence="2">
    <location>
        <begin position="96"/>
        <end position="116"/>
    </location>
</feature>
<feature type="transmembrane region" description="Helical" evidence="2">
    <location>
        <begin position="159"/>
        <end position="177"/>
    </location>
</feature>
<feature type="region of interest" description="Disordered" evidence="1">
    <location>
        <begin position="1"/>
        <end position="46"/>
    </location>
</feature>
<evidence type="ECO:0000256" key="1">
    <source>
        <dbReference type="SAM" id="MobiDB-lite"/>
    </source>
</evidence>
<evidence type="ECO:0000313" key="3">
    <source>
        <dbReference type="EMBL" id="KAL2798676.1"/>
    </source>
</evidence>
<comment type="caution">
    <text evidence="3">The sequence shown here is derived from an EMBL/GenBank/DDBJ whole genome shotgun (WGS) entry which is preliminary data.</text>
</comment>
<evidence type="ECO:0000313" key="4">
    <source>
        <dbReference type="Proteomes" id="UP001610563"/>
    </source>
</evidence>
<accession>A0ABR4GIC0</accession>
<keyword evidence="2" id="KW-0472">Membrane</keyword>